<dbReference type="GO" id="GO:0016020">
    <property type="term" value="C:membrane"/>
    <property type="evidence" value="ECO:0007669"/>
    <property type="project" value="UniProtKB-SubCell"/>
</dbReference>
<evidence type="ECO:0000256" key="2">
    <source>
        <dbReference type="ARBA" id="ARBA00022692"/>
    </source>
</evidence>
<dbReference type="EMBL" id="CP130319">
    <property type="protein sequence ID" value="WNR44176.1"/>
    <property type="molecule type" value="Genomic_DNA"/>
</dbReference>
<sequence length="131" mass="14515">MIWTTRIIQTLLAAAYVMFGILKLFTHDLQVEIFTSTYGYSVSFMYLVGAVELAAGLGLIVGLWRPRLALISGGVIAVIMACAMLTHIRSHEGMRTSVLPLIFLGMAIFVVVRVQQAIITRGRSNKCRINR</sequence>
<feature type="transmembrane region" description="Helical" evidence="5">
    <location>
        <begin position="7"/>
        <end position="26"/>
    </location>
</feature>
<comment type="subcellular location">
    <subcellularLocation>
        <location evidence="1">Membrane</location>
        <topology evidence="1">Multi-pass membrane protein</topology>
    </subcellularLocation>
</comment>
<organism evidence="6 7">
    <name type="scientific">Paenibacillus roseopurpureus</name>
    <dbReference type="NCBI Taxonomy" id="2918901"/>
    <lineage>
        <taxon>Bacteria</taxon>
        <taxon>Bacillati</taxon>
        <taxon>Bacillota</taxon>
        <taxon>Bacilli</taxon>
        <taxon>Bacillales</taxon>
        <taxon>Paenibacillaceae</taxon>
        <taxon>Paenibacillus</taxon>
    </lineage>
</organism>
<dbReference type="KEGG" id="proo:MJB10_24345"/>
<keyword evidence="7" id="KW-1185">Reference proteome</keyword>
<evidence type="ECO:0000256" key="5">
    <source>
        <dbReference type="SAM" id="Phobius"/>
    </source>
</evidence>
<proteinExistence type="predicted"/>
<feature type="transmembrane region" description="Helical" evidence="5">
    <location>
        <begin position="94"/>
        <end position="114"/>
    </location>
</feature>
<evidence type="ECO:0000313" key="6">
    <source>
        <dbReference type="EMBL" id="WNR44176.1"/>
    </source>
</evidence>
<evidence type="ECO:0000256" key="3">
    <source>
        <dbReference type="ARBA" id="ARBA00022989"/>
    </source>
</evidence>
<dbReference type="AlphaFoldDB" id="A0AA96LN49"/>
<keyword evidence="2 5" id="KW-0812">Transmembrane</keyword>
<reference evidence="6" key="1">
    <citation type="submission" date="2022-02" db="EMBL/GenBank/DDBJ databases">
        <title>Paenibacillus sp. MBLB1832 Whole Genome Shotgun Sequencing.</title>
        <authorList>
            <person name="Hwang C.Y."/>
            <person name="Cho E.-S."/>
            <person name="Seo M.-J."/>
        </authorList>
    </citation>
    <scope>NUCLEOTIDE SEQUENCE</scope>
    <source>
        <strain evidence="6">MBLB1832</strain>
    </source>
</reference>
<evidence type="ECO:0000313" key="7">
    <source>
        <dbReference type="Proteomes" id="UP001304650"/>
    </source>
</evidence>
<feature type="transmembrane region" description="Helical" evidence="5">
    <location>
        <begin position="68"/>
        <end position="88"/>
    </location>
</feature>
<keyword evidence="4 5" id="KW-0472">Membrane</keyword>
<feature type="transmembrane region" description="Helical" evidence="5">
    <location>
        <begin position="38"/>
        <end position="61"/>
    </location>
</feature>
<keyword evidence="3 5" id="KW-1133">Transmembrane helix</keyword>
<evidence type="ECO:0000256" key="1">
    <source>
        <dbReference type="ARBA" id="ARBA00004141"/>
    </source>
</evidence>
<gene>
    <name evidence="6" type="ORF">MJB10_24345</name>
</gene>
<accession>A0AA96LN49</accession>
<dbReference type="InterPro" id="IPR032808">
    <property type="entry name" value="DoxX"/>
</dbReference>
<evidence type="ECO:0000256" key="4">
    <source>
        <dbReference type="ARBA" id="ARBA00023136"/>
    </source>
</evidence>
<name>A0AA96LN49_9BACL</name>
<dbReference type="Proteomes" id="UP001304650">
    <property type="component" value="Chromosome"/>
</dbReference>
<protein>
    <submittedName>
        <fullName evidence="6">DoxX family protein</fullName>
    </submittedName>
</protein>
<dbReference type="Pfam" id="PF13564">
    <property type="entry name" value="DoxX_2"/>
    <property type="match status" value="1"/>
</dbReference>
<dbReference type="RefSeq" id="WP_314799600.1">
    <property type="nucleotide sequence ID" value="NZ_CP130319.1"/>
</dbReference>